<proteinExistence type="predicted"/>
<feature type="compositionally biased region" description="Polar residues" evidence="1">
    <location>
        <begin position="54"/>
        <end position="78"/>
    </location>
</feature>
<gene>
    <name evidence="3" type="primary">Aste57867_5589</name>
    <name evidence="2" type="ORF">As57867_005576</name>
    <name evidence="3" type="ORF">ASTE57867_5589</name>
</gene>
<dbReference type="AlphaFoldDB" id="A0A485KGQ5"/>
<evidence type="ECO:0000313" key="2">
    <source>
        <dbReference type="EMBL" id="KAF0710138.1"/>
    </source>
</evidence>
<evidence type="ECO:0000256" key="1">
    <source>
        <dbReference type="SAM" id="MobiDB-lite"/>
    </source>
</evidence>
<accession>A0A485KGQ5</accession>
<dbReference type="EMBL" id="VJMH01002082">
    <property type="protein sequence ID" value="KAF0710138.1"/>
    <property type="molecule type" value="Genomic_DNA"/>
</dbReference>
<feature type="compositionally biased region" description="Pro residues" evidence="1">
    <location>
        <begin position="1"/>
        <end position="13"/>
    </location>
</feature>
<sequence>MASPTPSPPPPSRVSPAQHALSNRLKAQFQDPDSDDDANASEDWFVNDVREAQPATSENNASVSPRSEPQQEPVQSTKAPASSPSPARRKHSSFSETEEDEVALLKTKTGFMHLRPLVPSVLILELCTSDPVRRRRCVVLCPESCRQTLAKTHGAKYFKVYLPQIVDSQIDFCLFGRKRLNKNKIRFSLSDTKISKWNNPSYVGKLTVYKTPKGHKFKIVCPKRKQRTVFSIEQDTRKLELKVQFHVQNQLFQLFQKASSPTAGDPSSPPSASCLLQKFLNPIADVRCTTTNTSLLKIDREGDAAYGKLFITYMRPFSMFMSACVAVALEVHQLEA</sequence>
<evidence type="ECO:0000313" key="3">
    <source>
        <dbReference type="EMBL" id="VFT82635.1"/>
    </source>
</evidence>
<reference evidence="2" key="2">
    <citation type="submission" date="2019-06" db="EMBL/GenBank/DDBJ databases">
        <title>Genomics analysis of Aphanomyces spp. identifies a new class of oomycete effector associated with host adaptation.</title>
        <authorList>
            <person name="Gaulin E."/>
        </authorList>
    </citation>
    <scope>NUCLEOTIDE SEQUENCE</scope>
    <source>
        <strain evidence="2">CBS 578.67</strain>
    </source>
</reference>
<keyword evidence="4" id="KW-1185">Reference proteome</keyword>
<dbReference type="EMBL" id="CAADRA010002084">
    <property type="protein sequence ID" value="VFT82635.1"/>
    <property type="molecule type" value="Genomic_DNA"/>
</dbReference>
<organism evidence="3 4">
    <name type="scientific">Aphanomyces stellatus</name>
    <dbReference type="NCBI Taxonomy" id="120398"/>
    <lineage>
        <taxon>Eukaryota</taxon>
        <taxon>Sar</taxon>
        <taxon>Stramenopiles</taxon>
        <taxon>Oomycota</taxon>
        <taxon>Saprolegniomycetes</taxon>
        <taxon>Saprolegniales</taxon>
        <taxon>Verrucalvaceae</taxon>
        <taxon>Aphanomyces</taxon>
    </lineage>
</organism>
<dbReference type="Proteomes" id="UP000332933">
    <property type="component" value="Unassembled WGS sequence"/>
</dbReference>
<name>A0A485KGQ5_9STRA</name>
<evidence type="ECO:0000313" key="4">
    <source>
        <dbReference type="Proteomes" id="UP000332933"/>
    </source>
</evidence>
<reference evidence="3 4" key="1">
    <citation type="submission" date="2019-03" db="EMBL/GenBank/DDBJ databases">
        <authorList>
            <person name="Gaulin E."/>
            <person name="Dumas B."/>
        </authorList>
    </citation>
    <scope>NUCLEOTIDE SEQUENCE [LARGE SCALE GENOMIC DNA]</scope>
    <source>
        <strain evidence="3">CBS 568.67</strain>
    </source>
</reference>
<feature type="region of interest" description="Disordered" evidence="1">
    <location>
        <begin position="1"/>
        <end position="99"/>
    </location>
</feature>
<dbReference type="OrthoDB" id="159475at2759"/>
<protein>
    <submittedName>
        <fullName evidence="3">Aste57867_5589 protein</fullName>
    </submittedName>
</protein>